<dbReference type="EMBL" id="BDJK01000020">
    <property type="protein sequence ID" value="GAV22881.1"/>
    <property type="molecule type" value="Genomic_DNA"/>
</dbReference>
<sequence length="48" mass="5425">MGLNGFSYKKNKEKIYVNIFNNAGIALAVVSKDWVIYEANPEFEQSPS</sequence>
<name>A0A1L8CVF8_9THEO</name>
<evidence type="ECO:0000313" key="1">
    <source>
        <dbReference type="EMBL" id="GAV22881.1"/>
    </source>
</evidence>
<reference evidence="2" key="1">
    <citation type="submission" date="2016-12" db="EMBL/GenBank/DDBJ databases">
        <title>Draft Genome Sequences od Carboxydothermus pertinax and islandicus, Hydrogenogenic Carboxydotrophic Bacteria.</title>
        <authorList>
            <person name="Fukuyama Y."/>
            <person name="Ohmae K."/>
            <person name="Yoneda Y."/>
            <person name="Yoshida T."/>
            <person name="Sako Y."/>
        </authorList>
    </citation>
    <scope>NUCLEOTIDE SEQUENCE [LARGE SCALE GENOMIC DNA]</scope>
    <source>
        <strain evidence="2">Ug1</strain>
    </source>
</reference>
<accession>A0A1L8CVF8</accession>
<keyword evidence="2" id="KW-1185">Reference proteome</keyword>
<dbReference type="Proteomes" id="UP000187485">
    <property type="component" value="Unassembled WGS sequence"/>
</dbReference>
<proteinExistence type="predicted"/>
<comment type="caution">
    <text evidence="1">The sequence shown here is derived from an EMBL/GenBank/DDBJ whole genome shotgun (WGS) entry which is preliminary data.</text>
</comment>
<dbReference type="AlphaFoldDB" id="A0A1L8CVF8"/>
<evidence type="ECO:0000313" key="2">
    <source>
        <dbReference type="Proteomes" id="UP000187485"/>
    </source>
</evidence>
<protein>
    <submittedName>
        <fullName evidence="1">Uncharacterized protein</fullName>
    </submittedName>
</protein>
<gene>
    <name evidence="1" type="ORF">cpu_13910</name>
</gene>
<dbReference type="RefSeq" id="WP_159433983.1">
    <property type="nucleotide sequence ID" value="NZ_BDJK01000020.1"/>
</dbReference>
<organism evidence="1 2">
    <name type="scientific">Carboxydothermus pertinax</name>
    <dbReference type="NCBI Taxonomy" id="870242"/>
    <lineage>
        <taxon>Bacteria</taxon>
        <taxon>Bacillati</taxon>
        <taxon>Bacillota</taxon>
        <taxon>Clostridia</taxon>
        <taxon>Thermoanaerobacterales</taxon>
        <taxon>Thermoanaerobacteraceae</taxon>
        <taxon>Carboxydothermus</taxon>
    </lineage>
</organism>